<gene>
    <name evidence="2" type="ORF">IMG5_194720</name>
</gene>
<dbReference type="RefSeq" id="XP_004024975.1">
    <property type="nucleotide sequence ID" value="XM_004024926.1"/>
</dbReference>
<name>G0R4T5_ICHMU</name>
<keyword evidence="1" id="KW-0472">Membrane</keyword>
<dbReference type="Proteomes" id="UP000008983">
    <property type="component" value="Unassembled WGS sequence"/>
</dbReference>
<keyword evidence="1" id="KW-1133">Transmembrane helix</keyword>
<accession>G0R4T5</accession>
<feature type="transmembrane region" description="Helical" evidence="1">
    <location>
        <begin position="181"/>
        <end position="200"/>
    </location>
</feature>
<organism evidence="2 3">
    <name type="scientific">Ichthyophthirius multifiliis</name>
    <name type="common">White spot disease agent</name>
    <name type="synonym">Ich</name>
    <dbReference type="NCBI Taxonomy" id="5932"/>
    <lineage>
        <taxon>Eukaryota</taxon>
        <taxon>Sar</taxon>
        <taxon>Alveolata</taxon>
        <taxon>Ciliophora</taxon>
        <taxon>Intramacronucleata</taxon>
        <taxon>Oligohymenophorea</taxon>
        <taxon>Hymenostomatida</taxon>
        <taxon>Ophryoglenina</taxon>
        <taxon>Ichthyophthirius</taxon>
    </lineage>
</organism>
<evidence type="ECO:0000256" key="1">
    <source>
        <dbReference type="SAM" id="Phobius"/>
    </source>
</evidence>
<evidence type="ECO:0000313" key="3">
    <source>
        <dbReference type="Proteomes" id="UP000008983"/>
    </source>
</evidence>
<dbReference type="GeneID" id="14903591"/>
<reference evidence="2 3" key="1">
    <citation type="submission" date="2011-07" db="EMBL/GenBank/DDBJ databases">
        <authorList>
            <person name="Coyne R."/>
            <person name="Brami D."/>
            <person name="Johnson J."/>
            <person name="Hostetler J."/>
            <person name="Hannick L."/>
            <person name="Clark T."/>
            <person name="Cassidy-Hanley D."/>
            <person name="Inman J."/>
        </authorList>
    </citation>
    <scope>NUCLEOTIDE SEQUENCE [LARGE SCALE GENOMIC DNA]</scope>
    <source>
        <strain evidence="2 3">G5</strain>
    </source>
</reference>
<keyword evidence="1" id="KW-0812">Transmembrane</keyword>
<evidence type="ECO:0000313" key="2">
    <source>
        <dbReference type="EMBL" id="EGR27523.1"/>
    </source>
</evidence>
<evidence type="ECO:0008006" key="4">
    <source>
        <dbReference type="Google" id="ProtNLM"/>
    </source>
</evidence>
<dbReference type="InParanoid" id="G0R4T5"/>
<protein>
    <recommendedName>
        <fullName evidence="4">Transmembrane protein</fullName>
    </recommendedName>
</protein>
<sequence length="210" mass="25309">MSDFQKFPFTHFTKIKMNDFKRFQNECNFNYNQFGIQKGSILCKMKRHKKRKKKKRTRSSQVFLCSSFYTLSFHTFGSCQWLYLFFFFVLNQLVGLLQEIEIDFIRSQKQVSPSYSCFQFTSISVFKHLCAHYWFKENNTYILFDSPKKKQLLIYWFTLNSLDNSQSRCIFTKSSVLNKQFLYIFQSLLTIIQSSCYLFLLQIGKQFDLI</sequence>
<dbReference type="EMBL" id="GL984355">
    <property type="protein sequence ID" value="EGR27523.1"/>
    <property type="molecule type" value="Genomic_DNA"/>
</dbReference>
<dbReference type="AlphaFoldDB" id="G0R4T5"/>
<feature type="transmembrane region" description="Helical" evidence="1">
    <location>
        <begin position="59"/>
        <end position="76"/>
    </location>
</feature>
<proteinExistence type="predicted"/>
<keyword evidence="3" id="KW-1185">Reference proteome</keyword>